<dbReference type="GO" id="GO:0042273">
    <property type="term" value="P:ribosomal large subunit biogenesis"/>
    <property type="evidence" value="ECO:0007669"/>
    <property type="project" value="InterPro"/>
</dbReference>
<dbReference type="InterPro" id="IPR036322">
    <property type="entry name" value="WD40_repeat_dom_sf"/>
</dbReference>
<dbReference type="SMART" id="SM00320">
    <property type="entry name" value="WD40"/>
    <property type="match status" value="6"/>
</dbReference>
<dbReference type="PANTHER" id="PTHR16038:SF4">
    <property type="entry name" value="WD REPEAT-CONTAINING PROTEIN 74"/>
    <property type="match status" value="1"/>
</dbReference>
<keyword evidence="3" id="KW-1185">Reference proteome</keyword>
<evidence type="ECO:0008006" key="4">
    <source>
        <dbReference type="Google" id="ProtNLM"/>
    </source>
</evidence>
<protein>
    <recommendedName>
        <fullName evidence="4">WD repeat-containing protein 74</fullName>
    </recommendedName>
</protein>
<dbReference type="InterPro" id="IPR015943">
    <property type="entry name" value="WD40/YVTN_repeat-like_dom_sf"/>
</dbReference>
<dbReference type="AlphaFoldDB" id="A0A8S1CCX7"/>
<sequence length="377" mass="41585">MMAVSLPENFNVFVGAKTGILKGICMFEGSDASLVQNIPKDLRTLSQEKEITAMAWGSEDETQVLMGLKNQSVQIYNTAKGRLKTIPAENGEGPIVGVAKFGEHLLTGTACGTVRLWDNPGKEINTGGPLERLRVKGNIVATGGKKNDLKLWDVNSGLANTFKAKNVPHDWIELEVPVWISDIAFIPDSDKIIVSTRHGHVRIYDPKAQRRPVFNMEFKEKALTSIAVGPTDGFAIVGTAIGQVYKVDLRQKGMIAGHYKGVRGSVREVACVNNKVISVGLDRHIRVHDAESKQLIKSEYLKSKLNCLLVKSNFELYKKVEEHEVVDDEVEVKIEAGETEMDEIFGALESVNEPSKKNRKGIKIAGLDMPPTKKLKR</sequence>
<dbReference type="GO" id="GO:0005730">
    <property type="term" value="C:nucleolus"/>
    <property type="evidence" value="ECO:0007669"/>
    <property type="project" value="InterPro"/>
</dbReference>
<evidence type="ECO:0000313" key="2">
    <source>
        <dbReference type="EMBL" id="CAB3367388.1"/>
    </source>
</evidence>
<feature type="region of interest" description="Disordered" evidence="1">
    <location>
        <begin position="357"/>
        <end position="377"/>
    </location>
</feature>
<dbReference type="SUPFAM" id="SSF50978">
    <property type="entry name" value="WD40 repeat-like"/>
    <property type="match status" value="1"/>
</dbReference>
<dbReference type="PANTHER" id="PTHR16038">
    <property type="entry name" value="NOP SEVEN ASSOCIATED PROTEIN 1"/>
    <property type="match status" value="1"/>
</dbReference>
<name>A0A8S1CCX7_9INSE</name>
<dbReference type="Proteomes" id="UP000494165">
    <property type="component" value="Unassembled WGS sequence"/>
</dbReference>
<dbReference type="OrthoDB" id="18388at2759"/>
<evidence type="ECO:0000313" key="3">
    <source>
        <dbReference type="Proteomes" id="UP000494165"/>
    </source>
</evidence>
<dbReference type="InterPro" id="IPR037379">
    <property type="entry name" value="WDR74/Nsa1"/>
</dbReference>
<dbReference type="EMBL" id="CADEPI010000030">
    <property type="protein sequence ID" value="CAB3367388.1"/>
    <property type="molecule type" value="Genomic_DNA"/>
</dbReference>
<dbReference type="Gene3D" id="2.130.10.10">
    <property type="entry name" value="YVTN repeat-like/Quinoprotein amine dehydrogenase"/>
    <property type="match status" value="2"/>
</dbReference>
<reference evidence="2 3" key="1">
    <citation type="submission" date="2020-04" db="EMBL/GenBank/DDBJ databases">
        <authorList>
            <person name="Alioto T."/>
            <person name="Alioto T."/>
            <person name="Gomez Garrido J."/>
        </authorList>
    </citation>
    <scope>NUCLEOTIDE SEQUENCE [LARGE SCALE GENOMIC DNA]</scope>
</reference>
<proteinExistence type="predicted"/>
<dbReference type="InterPro" id="IPR001680">
    <property type="entry name" value="WD40_rpt"/>
</dbReference>
<gene>
    <name evidence="2" type="ORF">CLODIP_2_CD00286</name>
</gene>
<organism evidence="2 3">
    <name type="scientific">Cloeon dipterum</name>
    <dbReference type="NCBI Taxonomy" id="197152"/>
    <lineage>
        <taxon>Eukaryota</taxon>
        <taxon>Metazoa</taxon>
        <taxon>Ecdysozoa</taxon>
        <taxon>Arthropoda</taxon>
        <taxon>Hexapoda</taxon>
        <taxon>Insecta</taxon>
        <taxon>Pterygota</taxon>
        <taxon>Palaeoptera</taxon>
        <taxon>Ephemeroptera</taxon>
        <taxon>Pisciforma</taxon>
        <taxon>Baetidae</taxon>
        <taxon>Cloeon</taxon>
    </lineage>
</organism>
<comment type="caution">
    <text evidence="2">The sequence shown here is derived from an EMBL/GenBank/DDBJ whole genome shotgun (WGS) entry which is preliminary data.</text>
</comment>
<evidence type="ECO:0000256" key="1">
    <source>
        <dbReference type="SAM" id="MobiDB-lite"/>
    </source>
</evidence>
<dbReference type="GO" id="GO:0030687">
    <property type="term" value="C:preribosome, large subunit precursor"/>
    <property type="evidence" value="ECO:0007669"/>
    <property type="project" value="TreeGrafter"/>
</dbReference>
<accession>A0A8S1CCX7</accession>